<dbReference type="Proteomes" id="UP000807115">
    <property type="component" value="Chromosome 1"/>
</dbReference>
<evidence type="ECO:0000256" key="6">
    <source>
        <dbReference type="SAM" id="MobiDB-lite"/>
    </source>
</evidence>
<evidence type="ECO:0000256" key="4">
    <source>
        <dbReference type="ARBA" id="ARBA00023163"/>
    </source>
</evidence>
<reference evidence="8" key="2">
    <citation type="submission" date="2020-10" db="EMBL/GenBank/DDBJ databases">
        <authorList>
            <person name="Cooper E.A."/>
            <person name="Brenton Z.W."/>
            <person name="Flinn B.S."/>
            <person name="Jenkins J."/>
            <person name="Shu S."/>
            <person name="Flowers D."/>
            <person name="Luo F."/>
            <person name="Wang Y."/>
            <person name="Xia P."/>
            <person name="Barry K."/>
            <person name="Daum C."/>
            <person name="Lipzen A."/>
            <person name="Yoshinaga Y."/>
            <person name="Schmutz J."/>
            <person name="Saski C."/>
            <person name="Vermerris W."/>
            <person name="Kresovich S."/>
        </authorList>
    </citation>
    <scope>NUCLEOTIDE SEQUENCE</scope>
</reference>
<keyword evidence="2" id="KW-0805">Transcription regulation</keyword>
<feature type="compositionally biased region" description="Low complexity" evidence="6">
    <location>
        <begin position="44"/>
        <end position="53"/>
    </location>
</feature>
<dbReference type="SUPFAM" id="SSF54171">
    <property type="entry name" value="DNA-binding domain"/>
    <property type="match status" value="1"/>
</dbReference>
<dbReference type="Gene3D" id="3.30.730.10">
    <property type="entry name" value="AP2/ERF domain"/>
    <property type="match status" value="1"/>
</dbReference>
<comment type="caution">
    <text evidence="8">The sequence shown here is derived from an EMBL/GenBank/DDBJ whole genome shotgun (WGS) entry which is preliminary data.</text>
</comment>
<dbReference type="OrthoDB" id="676202at2759"/>
<keyword evidence="4" id="KW-0804">Transcription</keyword>
<evidence type="ECO:0000256" key="2">
    <source>
        <dbReference type="ARBA" id="ARBA00023015"/>
    </source>
</evidence>
<dbReference type="EMBL" id="CM027680">
    <property type="protein sequence ID" value="KAG0552664.1"/>
    <property type="molecule type" value="Genomic_DNA"/>
</dbReference>
<evidence type="ECO:0000313" key="9">
    <source>
        <dbReference type="Proteomes" id="UP000807115"/>
    </source>
</evidence>
<feature type="domain" description="AP2/ERF" evidence="7">
    <location>
        <begin position="66"/>
        <end position="125"/>
    </location>
</feature>
<keyword evidence="3" id="KW-0238">DNA-binding</keyword>
<dbReference type="PROSITE" id="PS51032">
    <property type="entry name" value="AP2_ERF"/>
    <property type="match status" value="1"/>
</dbReference>
<dbReference type="InterPro" id="IPR016177">
    <property type="entry name" value="DNA-bd_dom_sf"/>
</dbReference>
<sequence>MTTPATVSFGAPGPRPGAAAVQAQGGRPPAAPQLPGGGVPRPPRLQYTGVTRGPSGGGVPRPPRLQYTGVSRGPSGGGWMARVLVDPERGSCRAVGPFPDPHAAALAHDRVAIAYLGDRARPNFPPAFHPIEQRFLRLCREREGQIDVCALVADPGTYEARYATFLRSVLRLKQWGDFKGLIVEFFISRASEIGDDILKEGGERLEARFVEMHRNKAVDPKWRASYIRRVLQEQKNQQQVAAAVQPQQQRWGGSATAVPVHPQQQLFVA</sequence>
<feature type="compositionally biased region" description="Low complexity" evidence="6">
    <location>
        <begin position="10"/>
        <end position="28"/>
    </location>
</feature>
<protein>
    <recommendedName>
        <fullName evidence="7">AP2/ERF domain-containing protein</fullName>
    </recommendedName>
</protein>
<comment type="subcellular location">
    <subcellularLocation>
        <location evidence="1">Nucleus</location>
    </subcellularLocation>
</comment>
<evidence type="ECO:0000256" key="5">
    <source>
        <dbReference type="ARBA" id="ARBA00023242"/>
    </source>
</evidence>
<evidence type="ECO:0000256" key="1">
    <source>
        <dbReference type="ARBA" id="ARBA00004123"/>
    </source>
</evidence>
<gene>
    <name evidence="8" type="ORF">BDA96_01G526600</name>
</gene>
<evidence type="ECO:0000256" key="3">
    <source>
        <dbReference type="ARBA" id="ARBA00023125"/>
    </source>
</evidence>
<accession>A0A921S7B3</accession>
<organism evidence="8 9">
    <name type="scientific">Sorghum bicolor</name>
    <name type="common">Sorghum</name>
    <name type="synonym">Sorghum vulgare</name>
    <dbReference type="NCBI Taxonomy" id="4558"/>
    <lineage>
        <taxon>Eukaryota</taxon>
        <taxon>Viridiplantae</taxon>
        <taxon>Streptophyta</taxon>
        <taxon>Embryophyta</taxon>
        <taxon>Tracheophyta</taxon>
        <taxon>Spermatophyta</taxon>
        <taxon>Magnoliopsida</taxon>
        <taxon>Liliopsida</taxon>
        <taxon>Poales</taxon>
        <taxon>Poaceae</taxon>
        <taxon>PACMAD clade</taxon>
        <taxon>Panicoideae</taxon>
        <taxon>Andropogonodae</taxon>
        <taxon>Andropogoneae</taxon>
        <taxon>Sorghinae</taxon>
        <taxon>Sorghum</taxon>
    </lineage>
</organism>
<dbReference type="GO" id="GO:0005634">
    <property type="term" value="C:nucleus"/>
    <property type="evidence" value="ECO:0007669"/>
    <property type="project" value="UniProtKB-SubCell"/>
</dbReference>
<keyword evidence="5" id="KW-0539">Nucleus</keyword>
<feature type="region of interest" description="Disordered" evidence="6">
    <location>
        <begin position="1"/>
        <end position="75"/>
    </location>
</feature>
<name>A0A921S7B3_SORBI</name>
<dbReference type="InterPro" id="IPR001471">
    <property type="entry name" value="AP2/ERF_dom"/>
</dbReference>
<evidence type="ECO:0000313" key="8">
    <source>
        <dbReference type="EMBL" id="KAG0552664.1"/>
    </source>
</evidence>
<reference evidence="8" key="1">
    <citation type="journal article" date="2019" name="BMC Genomics">
        <title>A new reference genome for Sorghum bicolor reveals high levels of sequence similarity between sweet and grain genotypes: implications for the genetics of sugar metabolism.</title>
        <authorList>
            <person name="Cooper E.A."/>
            <person name="Brenton Z.W."/>
            <person name="Flinn B.S."/>
            <person name="Jenkins J."/>
            <person name="Shu S."/>
            <person name="Flowers D."/>
            <person name="Luo F."/>
            <person name="Wang Y."/>
            <person name="Xia P."/>
            <person name="Barry K."/>
            <person name="Daum C."/>
            <person name="Lipzen A."/>
            <person name="Yoshinaga Y."/>
            <person name="Schmutz J."/>
            <person name="Saski C."/>
            <person name="Vermerris W."/>
            <person name="Kresovich S."/>
        </authorList>
    </citation>
    <scope>NUCLEOTIDE SEQUENCE</scope>
</reference>
<dbReference type="AlphaFoldDB" id="A0A921S7B3"/>
<dbReference type="InterPro" id="IPR036955">
    <property type="entry name" value="AP2/ERF_dom_sf"/>
</dbReference>
<proteinExistence type="predicted"/>
<dbReference type="SMART" id="SM00380">
    <property type="entry name" value="AP2"/>
    <property type="match status" value="1"/>
</dbReference>
<evidence type="ECO:0000259" key="7">
    <source>
        <dbReference type="PROSITE" id="PS51032"/>
    </source>
</evidence>
<dbReference type="GO" id="GO:0003677">
    <property type="term" value="F:DNA binding"/>
    <property type="evidence" value="ECO:0007669"/>
    <property type="project" value="UniProtKB-KW"/>
</dbReference>
<dbReference type="GO" id="GO:0003700">
    <property type="term" value="F:DNA-binding transcription factor activity"/>
    <property type="evidence" value="ECO:0007669"/>
    <property type="project" value="InterPro"/>
</dbReference>